<dbReference type="Pfam" id="PF00990">
    <property type="entry name" value="GGDEF"/>
    <property type="match status" value="1"/>
</dbReference>
<evidence type="ECO:0000256" key="1">
    <source>
        <dbReference type="SAM" id="Phobius"/>
    </source>
</evidence>
<evidence type="ECO:0000259" key="2">
    <source>
        <dbReference type="PROSITE" id="PS50883"/>
    </source>
</evidence>
<organism evidence="5 6">
    <name type="scientific">Novosphingobium album</name>
    <name type="common">ex Liu et al. 2023</name>
    <dbReference type="NCBI Taxonomy" id="3031130"/>
    <lineage>
        <taxon>Bacteria</taxon>
        <taxon>Pseudomonadati</taxon>
        <taxon>Pseudomonadota</taxon>
        <taxon>Alphaproteobacteria</taxon>
        <taxon>Sphingomonadales</taxon>
        <taxon>Sphingomonadaceae</taxon>
        <taxon>Novosphingobium</taxon>
    </lineage>
</organism>
<keyword evidence="1" id="KW-0812">Transmembrane</keyword>
<dbReference type="SMART" id="SM00052">
    <property type="entry name" value="EAL"/>
    <property type="match status" value="1"/>
</dbReference>
<dbReference type="Gene3D" id="3.30.70.270">
    <property type="match status" value="1"/>
</dbReference>
<feature type="domain" description="HAMP" evidence="3">
    <location>
        <begin position="215"/>
        <end position="267"/>
    </location>
</feature>
<dbReference type="SUPFAM" id="SSF141868">
    <property type="entry name" value="EAL domain-like"/>
    <property type="match status" value="1"/>
</dbReference>
<dbReference type="InterPro" id="IPR003660">
    <property type="entry name" value="HAMP_dom"/>
</dbReference>
<feature type="domain" description="GGDEF" evidence="4">
    <location>
        <begin position="300"/>
        <end position="433"/>
    </location>
</feature>
<evidence type="ECO:0000259" key="3">
    <source>
        <dbReference type="PROSITE" id="PS50885"/>
    </source>
</evidence>
<dbReference type="PANTHER" id="PTHR33121:SF79">
    <property type="entry name" value="CYCLIC DI-GMP PHOSPHODIESTERASE PDED-RELATED"/>
    <property type="match status" value="1"/>
</dbReference>
<dbReference type="InterPro" id="IPR001633">
    <property type="entry name" value="EAL_dom"/>
</dbReference>
<dbReference type="InterPro" id="IPR029787">
    <property type="entry name" value="Nucleotide_cyclase"/>
</dbReference>
<dbReference type="PROSITE" id="PS50883">
    <property type="entry name" value="EAL"/>
    <property type="match status" value="1"/>
</dbReference>
<dbReference type="NCBIfam" id="TIGR00254">
    <property type="entry name" value="GGDEF"/>
    <property type="match status" value="1"/>
</dbReference>
<dbReference type="InterPro" id="IPR050706">
    <property type="entry name" value="Cyclic-di-GMP_PDE-like"/>
</dbReference>
<dbReference type="SMART" id="SM00267">
    <property type="entry name" value="GGDEF"/>
    <property type="match status" value="1"/>
</dbReference>
<dbReference type="PROSITE" id="PS51257">
    <property type="entry name" value="PROKAR_LIPOPROTEIN"/>
    <property type="match status" value="1"/>
</dbReference>
<keyword evidence="1" id="KW-0472">Membrane</keyword>
<evidence type="ECO:0000313" key="5">
    <source>
        <dbReference type="EMBL" id="MDE8652087.1"/>
    </source>
</evidence>
<feature type="domain" description="EAL" evidence="2">
    <location>
        <begin position="442"/>
        <end position="690"/>
    </location>
</feature>
<feature type="transmembrane region" description="Helical" evidence="1">
    <location>
        <begin position="191"/>
        <end position="211"/>
    </location>
</feature>
<dbReference type="CDD" id="cd01948">
    <property type="entry name" value="EAL"/>
    <property type="match status" value="1"/>
</dbReference>
<dbReference type="CDD" id="cd01949">
    <property type="entry name" value="GGDEF"/>
    <property type="match status" value="1"/>
</dbReference>
<dbReference type="InterPro" id="IPR035919">
    <property type="entry name" value="EAL_sf"/>
</dbReference>
<gene>
    <name evidence="5" type="ORF">PYV00_10190</name>
</gene>
<name>A0ABT5WPX2_9SPHN</name>
<dbReference type="RefSeq" id="WP_275228161.1">
    <property type="nucleotide sequence ID" value="NZ_JARESE010000028.1"/>
</dbReference>
<dbReference type="EMBL" id="JARESE010000028">
    <property type="protein sequence ID" value="MDE8652087.1"/>
    <property type="molecule type" value="Genomic_DNA"/>
</dbReference>
<dbReference type="InterPro" id="IPR000160">
    <property type="entry name" value="GGDEF_dom"/>
</dbReference>
<dbReference type="CDD" id="cd06225">
    <property type="entry name" value="HAMP"/>
    <property type="match status" value="1"/>
</dbReference>
<protein>
    <submittedName>
        <fullName evidence="5">EAL domain-containing protein</fullName>
    </submittedName>
</protein>
<keyword evidence="6" id="KW-1185">Reference proteome</keyword>
<dbReference type="Pfam" id="PF00672">
    <property type="entry name" value="HAMP"/>
    <property type="match status" value="1"/>
</dbReference>
<evidence type="ECO:0000313" key="6">
    <source>
        <dbReference type="Proteomes" id="UP001216253"/>
    </source>
</evidence>
<dbReference type="Proteomes" id="UP001216253">
    <property type="component" value="Unassembled WGS sequence"/>
</dbReference>
<dbReference type="PROSITE" id="PS50887">
    <property type="entry name" value="GGDEF"/>
    <property type="match status" value="1"/>
</dbReference>
<dbReference type="InterPro" id="IPR043128">
    <property type="entry name" value="Rev_trsase/Diguanyl_cyclase"/>
</dbReference>
<keyword evidence="1" id="KW-1133">Transmembrane helix</keyword>
<evidence type="ECO:0000259" key="4">
    <source>
        <dbReference type="PROSITE" id="PS50887"/>
    </source>
</evidence>
<dbReference type="Gene3D" id="3.20.20.450">
    <property type="entry name" value="EAL domain"/>
    <property type="match status" value="1"/>
</dbReference>
<dbReference type="Pfam" id="PF00563">
    <property type="entry name" value="EAL"/>
    <property type="match status" value="1"/>
</dbReference>
<proteinExistence type="predicted"/>
<accession>A0ABT5WPX2</accession>
<dbReference type="SUPFAM" id="SSF55073">
    <property type="entry name" value="Nucleotide cyclase"/>
    <property type="match status" value="1"/>
</dbReference>
<sequence length="697" mass="77398">MRGIASLPARLWNGVVGSLERRLVSAIVVIIACTVGLQVVSQDRALALREESDELRTAVSMSEHGEQLLKAMIQFHLASRNALDIDTDSEGAAHYAADLTDTAMQIEEHVNALRLDGLAAYDMQSRSTVFSNLDRLVGQVIDRPQGRSRADEIAIERRLDRMMEVANRVHEEAERRRDTAYGRVEQSTRQWYLLVSLVGLLTLGFTLAILVDVSRNILPALRRMHRSLERLADGDLEIEIEPFRLRELSALSRSLETFRRNAVAVKNLAFTDPATGLPNRRAFVEQAGRLLAQGPRLPGSRQIVALIDIDKFKYINDDYGHASGDMLVLLLGRRMKAFLGEQSIVARVGGDEFAVLVEVPQGTVPANLCGELIAAMRAPFDFEGFAIAVTVSLGFVEAQPDHAAEVNRLLHQADLALYAAKREGRNRVSAFTPPLEQEREVDRALERDLAQALARGELRMVYQPICPIRDDACEVEALVRWNHAVLGEISPAQFIPAAERSGQMPQLGAWIIERALSDLSRWPTLTMSINLSPLQLQQDGFVGFLLDCCRRNRIEAHRVFLEVTETVSIERNTRALLTLELLRNAGFRIALDDFGTGYSSLCMMKSFRFDRLKLDRTLVKDLGTDATSRAVFDAAVQMARQIGAEVVAEGVSDENLVAPALAAGCTHLQGFHFSRPIEAEAIEDYYRASQAAARQIA</sequence>
<reference evidence="5 6" key="1">
    <citation type="submission" date="2023-03" db="EMBL/GenBank/DDBJ databases">
        <title>NovoSphingobium album sp. nov. isolated from polycyclic aromatic hydrocarbons- and heavy-metal polluted soil.</title>
        <authorList>
            <person name="Liu Z."/>
            <person name="Wang K."/>
        </authorList>
    </citation>
    <scope>NUCLEOTIDE SEQUENCE [LARGE SCALE GENOMIC DNA]</scope>
    <source>
        <strain evidence="5 6">H3SJ31-1</strain>
    </source>
</reference>
<dbReference type="PANTHER" id="PTHR33121">
    <property type="entry name" value="CYCLIC DI-GMP PHOSPHODIESTERASE PDEF"/>
    <property type="match status" value="1"/>
</dbReference>
<dbReference type="Gene3D" id="6.10.340.10">
    <property type="match status" value="1"/>
</dbReference>
<comment type="caution">
    <text evidence="5">The sequence shown here is derived from an EMBL/GenBank/DDBJ whole genome shotgun (WGS) entry which is preliminary data.</text>
</comment>
<dbReference type="PROSITE" id="PS50885">
    <property type="entry name" value="HAMP"/>
    <property type="match status" value="1"/>
</dbReference>